<dbReference type="InterPro" id="IPR009003">
    <property type="entry name" value="Peptidase_S1_PA"/>
</dbReference>
<accession>A0A1I2SU37</accession>
<proteinExistence type="predicted"/>
<evidence type="ECO:0000313" key="2">
    <source>
        <dbReference type="Proteomes" id="UP000199065"/>
    </source>
</evidence>
<sequence>MTTTVRISEPGGTFCSGVLIAPDLNAYPKARTRLVLSCAHFLRKHPCPFEVQAPGMPKNQLIDVRCQKFGDLAVGLLATPAPPRKLMALSSRRGQLWRTRTCTSGYGGGETQELKHRFGRILWPIPWAFARDFSTHVRGGATLWNNPKVVRGDSGGPVCQGEEIIGVQSLIMDPLGVDLGLATTSQVAPFKQWMHHAIKELYLANEVQDS</sequence>
<organism evidence="1 2">
    <name type="scientific">Corynebacterium spheniscorum</name>
    <dbReference type="NCBI Taxonomy" id="185761"/>
    <lineage>
        <taxon>Bacteria</taxon>
        <taxon>Bacillati</taxon>
        <taxon>Actinomycetota</taxon>
        <taxon>Actinomycetes</taxon>
        <taxon>Mycobacteriales</taxon>
        <taxon>Corynebacteriaceae</taxon>
        <taxon>Corynebacterium</taxon>
    </lineage>
</organism>
<protein>
    <recommendedName>
        <fullName evidence="3">Trypsin</fullName>
    </recommendedName>
</protein>
<dbReference type="EMBL" id="FOPJ01000006">
    <property type="protein sequence ID" value="SFG56108.1"/>
    <property type="molecule type" value="Genomic_DNA"/>
</dbReference>
<dbReference type="RefSeq" id="WP_143067454.1">
    <property type="nucleotide sequence ID" value="NZ_FOPJ01000006.1"/>
</dbReference>
<dbReference type="AlphaFoldDB" id="A0A1I2SU37"/>
<dbReference type="STRING" id="185761.SAMN05660282_01242"/>
<dbReference type="SUPFAM" id="SSF50494">
    <property type="entry name" value="Trypsin-like serine proteases"/>
    <property type="match status" value="1"/>
</dbReference>
<reference evidence="1 2" key="1">
    <citation type="submission" date="2016-10" db="EMBL/GenBank/DDBJ databases">
        <authorList>
            <person name="de Groot N.N."/>
        </authorList>
    </citation>
    <scope>NUCLEOTIDE SEQUENCE [LARGE SCALE GENOMIC DNA]</scope>
    <source>
        <strain>J11</strain>
        <strain evidence="2">PG 39</strain>
    </source>
</reference>
<name>A0A1I2SU37_9CORY</name>
<gene>
    <name evidence="1" type="ORF">SAMN05660282_01242</name>
</gene>
<dbReference type="Proteomes" id="UP000199065">
    <property type="component" value="Unassembled WGS sequence"/>
</dbReference>
<dbReference type="OrthoDB" id="4423927at2"/>
<evidence type="ECO:0008006" key="3">
    <source>
        <dbReference type="Google" id="ProtNLM"/>
    </source>
</evidence>
<evidence type="ECO:0000313" key="1">
    <source>
        <dbReference type="EMBL" id="SFG56108.1"/>
    </source>
</evidence>
<keyword evidence="2" id="KW-1185">Reference proteome</keyword>